<evidence type="ECO:0000313" key="3">
    <source>
        <dbReference type="EMBL" id="ABS02093.1"/>
    </source>
</evidence>
<keyword evidence="2" id="KW-0812">Transmembrane</keyword>
<reference evidence="4" key="1">
    <citation type="journal article" date="2008" name="PLoS ONE">
        <title>Survival in nuclear waste, extreme resistance, and potential applications gleaned from the genome sequence of Kineococcus radiotolerans SRS30216.</title>
        <authorList>
            <person name="Bagwell C.E."/>
            <person name="Bhat S."/>
            <person name="Hawkins G.M."/>
            <person name="Smith B.W."/>
            <person name="Biswas T."/>
            <person name="Hoover T.R."/>
            <person name="Saunders E."/>
            <person name="Han C.S."/>
            <person name="Tsodikov O.V."/>
            <person name="Shimkets L.J."/>
        </authorList>
    </citation>
    <scope>NUCLEOTIDE SEQUENCE [LARGE SCALE GENOMIC DNA]</scope>
    <source>
        <strain evidence="4">ATCC BAA-149 / DSM 14245 / SRS30216</strain>
    </source>
</reference>
<evidence type="ECO:0008006" key="5">
    <source>
        <dbReference type="Google" id="ProtNLM"/>
    </source>
</evidence>
<feature type="transmembrane region" description="Helical" evidence="2">
    <location>
        <begin position="35"/>
        <end position="57"/>
    </location>
</feature>
<organism evidence="3 4">
    <name type="scientific">Kineococcus radiotolerans (strain ATCC BAA-149 / DSM 14245 / SRS30216)</name>
    <dbReference type="NCBI Taxonomy" id="266940"/>
    <lineage>
        <taxon>Bacteria</taxon>
        <taxon>Bacillati</taxon>
        <taxon>Actinomycetota</taxon>
        <taxon>Actinomycetes</taxon>
        <taxon>Kineosporiales</taxon>
        <taxon>Kineosporiaceae</taxon>
        <taxon>Kineococcus</taxon>
    </lineage>
</organism>
<dbReference type="AlphaFoldDB" id="A6W5K4"/>
<keyword evidence="2" id="KW-0472">Membrane</keyword>
<name>A6W5K4_KINRD</name>
<feature type="transmembrane region" description="Helical" evidence="2">
    <location>
        <begin position="69"/>
        <end position="90"/>
    </location>
</feature>
<feature type="transmembrane region" description="Helical" evidence="2">
    <location>
        <begin position="97"/>
        <end position="117"/>
    </location>
</feature>
<gene>
    <name evidence="3" type="ordered locus">Krad_0604</name>
</gene>
<keyword evidence="2" id="KW-1133">Transmembrane helix</keyword>
<evidence type="ECO:0000256" key="1">
    <source>
        <dbReference type="SAM" id="MobiDB-lite"/>
    </source>
</evidence>
<dbReference type="EMBL" id="CP000750">
    <property type="protein sequence ID" value="ABS02093.1"/>
    <property type="molecule type" value="Genomic_DNA"/>
</dbReference>
<feature type="region of interest" description="Disordered" evidence="1">
    <location>
        <begin position="1"/>
        <end position="25"/>
    </location>
</feature>
<evidence type="ECO:0000256" key="2">
    <source>
        <dbReference type="SAM" id="Phobius"/>
    </source>
</evidence>
<sequence>MDDGPMSAHATPPVQHEEQRVRGPVRRLQPSRGTVVALGIWVLGLVLAGLVPMFLLGYNPYESAPNGRIAVGLAFTLVGSLVMVFSAYLLYRKSGSIGAAILAFVPSFVFATFGILMTTMKTLYGA</sequence>
<protein>
    <recommendedName>
        <fullName evidence="5">Integral membrane protein</fullName>
    </recommendedName>
</protein>
<dbReference type="KEGG" id="kra:Krad_0604"/>
<accession>A6W5K4</accession>
<dbReference type="STRING" id="266940.Krad_0604"/>
<dbReference type="Proteomes" id="UP000001116">
    <property type="component" value="Chromosome"/>
</dbReference>
<dbReference type="HOGENOM" id="CLU_1978542_0_0_11"/>
<proteinExistence type="predicted"/>
<evidence type="ECO:0000313" key="4">
    <source>
        <dbReference type="Proteomes" id="UP000001116"/>
    </source>
</evidence>
<keyword evidence="4" id="KW-1185">Reference proteome</keyword>